<comment type="caution">
    <text evidence="1">The sequence shown here is derived from an EMBL/GenBank/DDBJ whole genome shotgun (WGS) entry which is preliminary data.</text>
</comment>
<reference evidence="1" key="1">
    <citation type="submission" date="2018-05" db="EMBL/GenBank/DDBJ databases">
        <title>Draft genome of Mucuna pruriens seed.</title>
        <authorList>
            <person name="Nnadi N.E."/>
            <person name="Vos R."/>
            <person name="Hasami M.H."/>
            <person name="Devisetty U.K."/>
            <person name="Aguiy J.C."/>
        </authorList>
    </citation>
    <scope>NUCLEOTIDE SEQUENCE [LARGE SCALE GENOMIC DNA]</scope>
    <source>
        <strain evidence="1">JCA_2017</strain>
    </source>
</reference>
<dbReference type="EMBL" id="QJKJ01005358">
    <property type="protein sequence ID" value="RDX90582.1"/>
    <property type="molecule type" value="Genomic_DNA"/>
</dbReference>
<sequence length="81" mass="9009">MVNEVGAIDNLRLENQLTELTSLVRQLAIGQHQPSMAVRVCGICTFVEHPTNMCLTLQETESDHLKSIGAIGGYQYENQSY</sequence>
<name>A0A371GJ43_MUCPR</name>
<keyword evidence="2" id="KW-1185">Reference proteome</keyword>
<protein>
    <submittedName>
        <fullName evidence="1">Uncharacterized protein</fullName>
    </submittedName>
</protein>
<gene>
    <name evidence="1" type="ORF">CR513_27536</name>
</gene>
<proteinExistence type="predicted"/>
<dbReference type="AlphaFoldDB" id="A0A371GJ43"/>
<organism evidence="1 2">
    <name type="scientific">Mucuna pruriens</name>
    <name type="common">Velvet bean</name>
    <name type="synonym">Dolichos pruriens</name>
    <dbReference type="NCBI Taxonomy" id="157652"/>
    <lineage>
        <taxon>Eukaryota</taxon>
        <taxon>Viridiplantae</taxon>
        <taxon>Streptophyta</taxon>
        <taxon>Embryophyta</taxon>
        <taxon>Tracheophyta</taxon>
        <taxon>Spermatophyta</taxon>
        <taxon>Magnoliopsida</taxon>
        <taxon>eudicotyledons</taxon>
        <taxon>Gunneridae</taxon>
        <taxon>Pentapetalae</taxon>
        <taxon>rosids</taxon>
        <taxon>fabids</taxon>
        <taxon>Fabales</taxon>
        <taxon>Fabaceae</taxon>
        <taxon>Papilionoideae</taxon>
        <taxon>50 kb inversion clade</taxon>
        <taxon>NPAAA clade</taxon>
        <taxon>indigoferoid/millettioid clade</taxon>
        <taxon>Phaseoleae</taxon>
        <taxon>Mucuna</taxon>
    </lineage>
</organism>
<evidence type="ECO:0000313" key="1">
    <source>
        <dbReference type="EMBL" id="RDX90582.1"/>
    </source>
</evidence>
<feature type="non-terminal residue" evidence="1">
    <location>
        <position position="1"/>
    </location>
</feature>
<dbReference type="Proteomes" id="UP000257109">
    <property type="component" value="Unassembled WGS sequence"/>
</dbReference>
<evidence type="ECO:0000313" key="2">
    <source>
        <dbReference type="Proteomes" id="UP000257109"/>
    </source>
</evidence>
<accession>A0A371GJ43</accession>